<dbReference type="SUPFAM" id="SSF55724">
    <property type="entry name" value="Mog1p/PsbP-like"/>
    <property type="match status" value="1"/>
</dbReference>
<feature type="region of interest" description="Disordered" evidence="4">
    <location>
        <begin position="102"/>
        <end position="122"/>
    </location>
</feature>
<sequence>MEFKNTPLYGGAITMDLPSNFADASNIRQIPDHQEVYLDTNGYTSIVVEILEYVDKPSDDEALQYHFADLVDGTGDATSVIAQEKVCMKLMPPELPALGLSFIQTPPSPTSTSSPPRPNRKTPEYTYIQLVLLRLKEQGTDLMISINTPHYPGEYAAPAQPGAETPLMLDSNGIRAKVLESFQVNEWGLFEG</sequence>
<dbReference type="InterPro" id="IPR007681">
    <property type="entry name" value="Mog1"/>
</dbReference>
<dbReference type="GO" id="GO:0005634">
    <property type="term" value="C:nucleus"/>
    <property type="evidence" value="ECO:0007669"/>
    <property type="project" value="TreeGrafter"/>
</dbReference>
<reference evidence="5 6" key="1">
    <citation type="journal article" date="2012" name="PLoS Pathog.">
        <title>Diverse lifestyles and strategies of plant pathogenesis encoded in the genomes of eighteen Dothideomycetes fungi.</title>
        <authorList>
            <person name="Ohm R.A."/>
            <person name="Feau N."/>
            <person name="Henrissat B."/>
            <person name="Schoch C.L."/>
            <person name="Horwitz B.A."/>
            <person name="Barry K.W."/>
            <person name="Condon B.J."/>
            <person name="Copeland A.C."/>
            <person name="Dhillon B."/>
            <person name="Glaser F."/>
            <person name="Hesse C.N."/>
            <person name="Kosti I."/>
            <person name="LaButti K."/>
            <person name="Lindquist E.A."/>
            <person name="Lucas S."/>
            <person name="Salamov A.A."/>
            <person name="Bradshaw R.E."/>
            <person name="Ciuffetti L."/>
            <person name="Hamelin R.C."/>
            <person name="Kema G.H.J."/>
            <person name="Lawrence C."/>
            <person name="Scott J.A."/>
            <person name="Spatafora J.W."/>
            <person name="Turgeon B.G."/>
            <person name="de Wit P.J.G.M."/>
            <person name="Zhong S."/>
            <person name="Goodwin S.B."/>
            <person name="Grigoriev I.V."/>
        </authorList>
    </citation>
    <scope>NUCLEOTIDE SEQUENCE [LARGE SCALE GENOMIC DNA]</scope>
    <source>
        <strain evidence="6">28A</strain>
    </source>
</reference>
<keyword evidence="6" id="KW-1185">Reference proteome</keyword>
<dbReference type="GeneID" id="19396016"/>
<reference evidence="5 6" key="2">
    <citation type="journal article" date="2013" name="PLoS Genet.">
        <title>Comparative genome structure, secondary metabolite, and effector coding capacity across Cochliobolus pathogens.</title>
        <authorList>
            <person name="Condon B.J."/>
            <person name="Leng Y."/>
            <person name="Wu D."/>
            <person name="Bushley K.E."/>
            <person name="Ohm R.A."/>
            <person name="Otillar R."/>
            <person name="Martin J."/>
            <person name="Schackwitz W."/>
            <person name="Grimwood J."/>
            <person name="MohdZainudin N."/>
            <person name="Xue C."/>
            <person name="Wang R."/>
            <person name="Manning V.A."/>
            <person name="Dhillon B."/>
            <person name="Tu Z.J."/>
            <person name="Steffenson B.J."/>
            <person name="Salamov A."/>
            <person name="Sun H."/>
            <person name="Lowry S."/>
            <person name="LaButti K."/>
            <person name="Han J."/>
            <person name="Copeland A."/>
            <person name="Lindquist E."/>
            <person name="Barry K."/>
            <person name="Schmutz J."/>
            <person name="Baker S.E."/>
            <person name="Ciuffetti L.M."/>
            <person name="Grigoriev I.V."/>
            <person name="Zhong S."/>
            <person name="Turgeon B.G."/>
        </authorList>
    </citation>
    <scope>NUCLEOTIDE SEQUENCE [LARGE SCALE GENOMIC DNA]</scope>
    <source>
        <strain evidence="6">28A</strain>
    </source>
</reference>
<evidence type="ECO:0000256" key="4">
    <source>
        <dbReference type="SAM" id="MobiDB-lite"/>
    </source>
</evidence>
<dbReference type="Gene3D" id="3.40.1000.10">
    <property type="entry name" value="Mog1/PsbP, alpha/beta/alpha sandwich"/>
    <property type="match status" value="1"/>
</dbReference>
<evidence type="ECO:0000313" key="6">
    <source>
        <dbReference type="Proteomes" id="UP000016935"/>
    </source>
</evidence>
<name>R0IZI2_EXST2</name>
<accession>R0IZI2</accession>
<proteinExistence type="inferred from homology"/>
<dbReference type="PANTHER" id="PTHR15837">
    <property type="entry name" value="RAN GUANINE NUCLEOTIDE RELEASE FACTOR"/>
    <property type="match status" value="1"/>
</dbReference>
<gene>
    <name evidence="5" type="ORF">SETTUDRAFT_127511</name>
</gene>
<evidence type="ECO:0000256" key="3">
    <source>
        <dbReference type="ARBA" id="ARBA00022927"/>
    </source>
</evidence>
<evidence type="ECO:0000256" key="1">
    <source>
        <dbReference type="ARBA" id="ARBA00010307"/>
    </source>
</evidence>
<dbReference type="RefSeq" id="XP_008022833.1">
    <property type="nucleotide sequence ID" value="XM_008024642.1"/>
</dbReference>
<dbReference type="AlphaFoldDB" id="R0IZI2"/>
<dbReference type="PANTHER" id="PTHR15837:SF0">
    <property type="entry name" value="RAN GUANINE NUCLEOTIDE RELEASE FACTOR"/>
    <property type="match status" value="1"/>
</dbReference>
<dbReference type="GO" id="GO:0031267">
    <property type="term" value="F:small GTPase binding"/>
    <property type="evidence" value="ECO:0007669"/>
    <property type="project" value="TreeGrafter"/>
</dbReference>
<dbReference type="Pfam" id="PF04603">
    <property type="entry name" value="Mog1"/>
    <property type="match status" value="1"/>
</dbReference>
<dbReference type="EMBL" id="KB908504">
    <property type="protein sequence ID" value="EOA89956.1"/>
    <property type="molecule type" value="Genomic_DNA"/>
</dbReference>
<dbReference type="Proteomes" id="UP000016935">
    <property type="component" value="Unassembled WGS sequence"/>
</dbReference>
<dbReference type="GO" id="GO:0005085">
    <property type="term" value="F:guanyl-nucleotide exchange factor activity"/>
    <property type="evidence" value="ECO:0007669"/>
    <property type="project" value="TreeGrafter"/>
</dbReference>
<dbReference type="eggNOG" id="KOG3329">
    <property type="taxonomic scope" value="Eukaryota"/>
</dbReference>
<keyword evidence="3" id="KW-0653">Protein transport</keyword>
<dbReference type="STRING" id="671987.R0IZI2"/>
<evidence type="ECO:0008006" key="7">
    <source>
        <dbReference type="Google" id="ProtNLM"/>
    </source>
</evidence>
<evidence type="ECO:0000313" key="5">
    <source>
        <dbReference type="EMBL" id="EOA89956.1"/>
    </source>
</evidence>
<dbReference type="HOGENOM" id="CLU_081345_1_2_1"/>
<keyword evidence="2" id="KW-0813">Transport</keyword>
<dbReference type="GO" id="GO:0006606">
    <property type="term" value="P:protein import into nucleus"/>
    <property type="evidence" value="ECO:0007669"/>
    <property type="project" value="TreeGrafter"/>
</dbReference>
<organism evidence="5 6">
    <name type="scientific">Exserohilum turcicum (strain 28A)</name>
    <name type="common">Northern leaf blight fungus</name>
    <name type="synonym">Setosphaeria turcica</name>
    <dbReference type="NCBI Taxonomy" id="671987"/>
    <lineage>
        <taxon>Eukaryota</taxon>
        <taxon>Fungi</taxon>
        <taxon>Dikarya</taxon>
        <taxon>Ascomycota</taxon>
        <taxon>Pezizomycotina</taxon>
        <taxon>Dothideomycetes</taxon>
        <taxon>Pleosporomycetidae</taxon>
        <taxon>Pleosporales</taxon>
        <taxon>Pleosporineae</taxon>
        <taxon>Pleosporaceae</taxon>
        <taxon>Exserohilum</taxon>
    </lineage>
</organism>
<comment type="similarity">
    <text evidence="1">Belongs to the MOG1 family.</text>
</comment>
<protein>
    <recommendedName>
        <fullName evidence="7">Mog1p/PsbP-like protein</fullName>
    </recommendedName>
</protein>
<evidence type="ECO:0000256" key="2">
    <source>
        <dbReference type="ARBA" id="ARBA00022448"/>
    </source>
</evidence>
<dbReference type="OrthoDB" id="10255285at2759"/>
<dbReference type="InterPro" id="IPR016123">
    <property type="entry name" value="Mog1/PsbP_a/b/a-sand"/>
</dbReference>